<dbReference type="GO" id="GO:0004674">
    <property type="term" value="F:protein serine/threonine kinase activity"/>
    <property type="evidence" value="ECO:0007669"/>
    <property type="project" value="UniProtKB-KW"/>
</dbReference>
<keyword evidence="2" id="KW-0723">Serine/threonine-protein kinase</keyword>
<dbReference type="EC" id="2.7.11.1" evidence="1"/>
<evidence type="ECO:0000256" key="6">
    <source>
        <dbReference type="ARBA" id="ARBA00022840"/>
    </source>
</evidence>
<dbReference type="Gene3D" id="1.10.510.10">
    <property type="entry name" value="Transferase(Phosphotransferase) domain 1"/>
    <property type="match status" value="1"/>
</dbReference>
<organism evidence="9 10">
    <name type="scientific">Desmophyllum pertusum</name>
    <dbReference type="NCBI Taxonomy" id="174260"/>
    <lineage>
        <taxon>Eukaryota</taxon>
        <taxon>Metazoa</taxon>
        <taxon>Cnidaria</taxon>
        <taxon>Anthozoa</taxon>
        <taxon>Hexacorallia</taxon>
        <taxon>Scleractinia</taxon>
        <taxon>Caryophylliina</taxon>
        <taxon>Caryophylliidae</taxon>
        <taxon>Desmophyllum</taxon>
    </lineage>
</organism>
<evidence type="ECO:0000256" key="5">
    <source>
        <dbReference type="ARBA" id="ARBA00022777"/>
    </source>
</evidence>
<evidence type="ECO:0000313" key="10">
    <source>
        <dbReference type="Proteomes" id="UP001163046"/>
    </source>
</evidence>
<gene>
    <name evidence="9" type="primary">CAMKK2_2</name>
    <name evidence="9" type="ORF">OS493_015816</name>
</gene>
<evidence type="ECO:0000256" key="1">
    <source>
        <dbReference type="ARBA" id="ARBA00012513"/>
    </source>
</evidence>
<accession>A0A9X0CF34</accession>
<keyword evidence="5 9" id="KW-0418">Kinase</keyword>
<dbReference type="OrthoDB" id="8023175at2759"/>
<dbReference type="PANTHER" id="PTHR24343">
    <property type="entry name" value="SERINE/THREONINE KINASE"/>
    <property type="match status" value="1"/>
</dbReference>
<evidence type="ECO:0000313" key="9">
    <source>
        <dbReference type="EMBL" id="KAJ7333729.1"/>
    </source>
</evidence>
<keyword evidence="3 9" id="KW-0808">Transferase</keyword>
<evidence type="ECO:0000256" key="2">
    <source>
        <dbReference type="ARBA" id="ARBA00022527"/>
    </source>
</evidence>
<evidence type="ECO:0000256" key="7">
    <source>
        <dbReference type="ARBA" id="ARBA00047899"/>
    </source>
</evidence>
<proteinExistence type="predicted"/>
<sequence>MLTKDPNERITIRQIKEHHWVTHGGKQPLLSTEENCIDIEVTDDDIQNSVKTIPKIKTLILVKSMLKFHTFGSQTKIERIRSHSQPNIAPEIHETSTGKAADIWALGITLSAVSLEKAALNPQLEDVILRMLTKDPNERITIRQIKILVKSMLKFHTFGSQTKIERIRSHSQPTSHQK</sequence>
<keyword evidence="6" id="KW-0067">ATP-binding</keyword>
<dbReference type="EMBL" id="MU827785">
    <property type="protein sequence ID" value="KAJ7333729.1"/>
    <property type="molecule type" value="Genomic_DNA"/>
</dbReference>
<evidence type="ECO:0000256" key="4">
    <source>
        <dbReference type="ARBA" id="ARBA00022741"/>
    </source>
</evidence>
<dbReference type="AlphaFoldDB" id="A0A9X0CF34"/>
<evidence type="ECO:0000256" key="8">
    <source>
        <dbReference type="ARBA" id="ARBA00048679"/>
    </source>
</evidence>
<keyword evidence="10" id="KW-1185">Reference proteome</keyword>
<comment type="catalytic activity">
    <reaction evidence="7">
        <text>L-threonyl-[protein] + ATP = O-phospho-L-threonyl-[protein] + ADP + H(+)</text>
        <dbReference type="Rhea" id="RHEA:46608"/>
        <dbReference type="Rhea" id="RHEA-COMP:11060"/>
        <dbReference type="Rhea" id="RHEA-COMP:11605"/>
        <dbReference type="ChEBI" id="CHEBI:15378"/>
        <dbReference type="ChEBI" id="CHEBI:30013"/>
        <dbReference type="ChEBI" id="CHEBI:30616"/>
        <dbReference type="ChEBI" id="CHEBI:61977"/>
        <dbReference type="ChEBI" id="CHEBI:456216"/>
        <dbReference type="EC" id="2.7.11.1"/>
    </reaction>
</comment>
<keyword evidence="4" id="KW-0547">Nucleotide-binding</keyword>
<dbReference type="GO" id="GO:0005524">
    <property type="term" value="F:ATP binding"/>
    <property type="evidence" value="ECO:0007669"/>
    <property type="project" value="UniProtKB-KW"/>
</dbReference>
<name>A0A9X0CF34_9CNID</name>
<protein>
    <recommendedName>
        <fullName evidence="1">non-specific serine/threonine protein kinase</fullName>
        <ecNumber evidence="1">2.7.11.1</ecNumber>
    </recommendedName>
</protein>
<dbReference type="Proteomes" id="UP001163046">
    <property type="component" value="Unassembled WGS sequence"/>
</dbReference>
<comment type="catalytic activity">
    <reaction evidence="8">
        <text>L-seryl-[protein] + ATP = O-phospho-L-seryl-[protein] + ADP + H(+)</text>
        <dbReference type="Rhea" id="RHEA:17989"/>
        <dbReference type="Rhea" id="RHEA-COMP:9863"/>
        <dbReference type="Rhea" id="RHEA-COMP:11604"/>
        <dbReference type="ChEBI" id="CHEBI:15378"/>
        <dbReference type="ChEBI" id="CHEBI:29999"/>
        <dbReference type="ChEBI" id="CHEBI:30616"/>
        <dbReference type="ChEBI" id="CHEBI:83421"/>
        <dbReference type="ChEBI" id="CHEBI:456216"/>
        <dbReference type="EC" id="2.7.11.1"/>
    </reaction>
</comment>
<dbReference type="SUPFAM" id="SSF56112">
    <property type="entry name" value="Protein kinase-like (PK-like)"/>
    <property type="match status" value="1"/>
</dbReference>
<dbReference type="InterPro" id="IPR011009">
    <property type="entry name" value="Kinase-like_dom_sf"/>
</dbReference>
<reference evidence="9" key="1">
    <citation type="submission" date="2023-01" db="EMBL/GenBank/DDBJ databases">
        <title>Genome assembly of the deep-sea coral Lophelia pertusa.</title>
        <authorList>
            <person name="Herrera S."/>
            <person name="Cordes E."/>
        </authorList>
    </citation>
    <scope>NUCLEOTIDE SEQUENCE</scope>
    <source>
        <strain evidence="9">USNM1676648</strain>
        <tissue evidence="9">Polyp</tissue>
    </source>
</reference>
<evidence type="ECO:0000256" key="3">
    <source>
        <dbReference type="ARBA" id="ARBA00022679"/>
    </source>
</evidence>
<comment type="caution">
    <text evidence="9">The sequence shown here is derived from an EMBL/GenBank/DDBJ whole genome shotgun (WGS) entry which is preliminary data.</text>
</comment>